<dbReference type="Proteomes" id="UP001281761">
    <property type="component" value="Unassembled WGS sequence"/>
</dbReference>
<feature type="region of interest" description="Disordered" evidence="1">
    <location>
        <begin position="2199"/>
        <end position="2273"/>
    </location>
</feature>
<feature type="compositionally biased region" description="Basic residues" evidence="1">
    <location>
        <begin position="86"/>
        <end position="97"/>
    </location>
</feature>
<keyword evidence="3" id="KW-1185">Reference proteome</keyword>
<feature type="region of interest" description="Disordered" evidence="1">
    <location>
        <begin position="703"/>
        <end position="734"/>
    </location>
</feature>
<feature type="compositionally biased region" description="Low complexity" evidence="1">
    <location>
        <begin position="705"/>
        <end position="722"/>
    </location>
</feature>
<feature type="compositionally biased region" description="Basic and acidic residues" evidence="1">
    <location>
        <begin position="2205"/>
        <end position="2228"/>
    </location>
</feature>
<evidence type="ECO:0000313" key="2">
    <source>
        <dbReference type="EMBL" id="KAK2943893.1"/>
    </source>
</evidence>
<sequence>MSADHPPPNSTLNDLPLGHPPSQDVDSLRRDNERLRQEAERAIHEAEMLRLRLQRKEEEERKREEEEERKRKEEEDRKRKEEEDKRRKKDERKQRKQRKDDEKKQLDQKTINLNIIKAQSETLDMIKPILQHFPRPKFEGVAKLISDFLLLNDGHILFSRTWLKNDTDILSTPLLFRPVYIVVLHEILKFIEHFFKSGGPKERPGHAFYIAGDQGIGKTSLMLILMSTLSLRSQPFHYEKGFKDGSTKDFRSSKIGEKTFSFDELVGTDRSSINEILIHIHDDCPPPATIKDNHLHFIFTSPDPKRLPPPEKKDDTSPNDQPITIPSSDAKILPPEKQPQPSTTQTQAQASSSPEPSSNHPCHIFRLPTFSLAEDAVAMVGCTPTVPFAVLSPEDMQLRKKDQETLLSIEMDKDEIAGRLPRAFVDNILSSKNSTVAKELKNLVGDKRVSLTQWKKFCCKIEEEIASRQNGGGNPKPSPKSIQTGGKGKLSKSSPKNNTQTERVQKEQAQKIEELLQAQEAFRQKEEEEKRKEEDNLNINQDKQTGPANQQTDHFNQTPPPFIPVSPVTPQPDHFNQTPPPINQPGHVTLQTDVTASTVTDSNEEPAPSGLSSKEIDAIGTAYMKPKSEKDTVDEEIDRFYTSLNERIQNQKEIPDRERIIAVVDWLMNQLKVHSKRSQEQAEFIKGLIRKLVLFEWDQSEQQDQDAQNTEATTTAQNTQNEGGEGETDLKDPNIPLLGTLFEEQSEDIDIEKAEAATNGHKDQEEKGNDIVHKIPKTAEEHERERQRVITEKLFEIAKSYDPPAPNVIGEIQEFSVLIEKVKIANPQTSPSPKDLTDLTAQLVRLKTLIEGPNISEDANRQNVRDAVTSVSKQDRLKDKKRRTLLFSTLIDMLITPPPYDSRKKVLQSLFVHPKEDVNTSDISIRSHLNFLLKESRSKESDNQALDFIVTQLIEYIRYSQMKANPKISAPIKLAFNKTKMASLACDFLMMLVNPLFMYPAPKTEDFSLNPETPPHIQVEQRLEYVQNQIEQVQVELSLVSLMDEFYFIAQDMNILVTPHSILRGLSERQEKPELDLIRERVVVYYGNLRDDGLRDWIDNATATLLHLVNPARPLEAVMSAIQDNLNTIITQFNEKKSIRMFSDQSTMAGHCTPRCEIFKQYGGLRQLLTTAYMSNQDHLLRVADHQQLNQNCEEPKSDYVNDLTVFFAHFGTSKSLPSDGDNSKMSPDLDLESLRTLELPRTLQLAPVSQDRLERMSIALFARNLLCFLQLETGYPFDEPCYLTEFYTEFLQKWNPGDIVHRSFVDFMNATHILSQKHFGLTPNKFTDFLKTEHPTLKTDPTPLQKLRKISPLGSLMETMIKPDVTDPEQPFQNFLTRQFGVHFLLWASTDLLLKAANAIPSPKPRTETTHSQDEARPSQESGDERTVGLLNVARASIFGPSPRWLTSTDARTNRGLVFLWDGVLNSESAKALIEVADSNHSRIMEFNTPLIFFEKTLNAAWDDISSLVPLLREYRTKEKRPSLLRSVFSLIFKTIAETIEQMERQILFVPVSPFVEQIMQSEVVAAVARLMTQEKYNAFKTLQTSHRFQMPPNVEEPLVCISFLLNCPTPVHFSTTTTKFTSKHTCVSSQQSIFWSRRPQFETTATKVTSMPMLTFPKLSNKSVEGTKFPQSLIPTERGKTDFYAEDLQEVTGGNLPGLDALIVSRGTDAACETIFMAIQATSSKTHSLAVDGITLMQQLLFQAMCHLEPSEEIVAIYNYATTQEEFTFPSRTGILGFHMVSSHLKFDDNTLAHMSSMLRRRDRPLVSNPFESQPTMTTSFITNTLLANLPRYPTFSKAFDPWKTTLLNMKILTDPSFVLPYRWKLFSDVLLKSSPALFEQDGMVRKTIHEMLRIGLSPNDLGESVEDRIKTFKSFLLYIAISCRRKKLLHPNTGEDDFDFVNLVKSIIGTDTSPAFQTILTSLTGQASTMDQSMRDEQLKQLDSLYRENRIQMRLYPVYRVMTNNAMKRLRNPTQECLSVIQSTYDNGVFRVPTRNNLSAILHCGTVLLDNIPPLSPTTPDSHPQSKTLKIPVRSFVLAKHGFSDSIPSLSELKQADVGNEVTDVTPSPLIRWLPHQVVIDPSLFPSNIQQADSLSYFTTFIHRLFDDPFIPVTTSFTTDLLNRNHDDKDLLVHLQTIITKLDSFLSEIKHKDPEIMNDDELQNKPDGSKVKKTADRLEGPEIGKDSGSQNDTDRHEVKKATDQPKGPEIEKVGGSQKTSNKPKKEKYKGLETRLDKLSAILKQDQASSVLSELPELRSSPGKFNLNRVQRDIVNPDIEAIESIEAIRQQPTLVFMKSGSDFLAPSTKEPKFVVDLKTEAHLFPIPFSTGYKEGNSEKK</sequence>
<evidence type="ECO:0000313" key="3">
    <source>
        <dbReference type="Proteomes" id="UP001281761"/>
    </source>
</evidence>
<feature type="region of interest" description="Disordered" evidence="1">
    <location>
        <begin position="467"/>
        <end position="508"/>
    </location>
</feature>
<feature type="compositionally biased region" description="Basic and acidic residues" evidence="1">
    <location>
        <begin position="1406"/>
        <end position="1427"/>
    </location>
</feature>
<feature type="compositionally biased region" description="Basic and acidic residues" evidence="1">
    <location>
        <begin position="303"/>
        <end position="316"/>
    </location>
</feature>
<reference evidence="2 3" key="1">
    <citation type="journal article" date="2022" name="bioRxiv">
        <title>Genomics of Preaxostyla Flagellates Illuminates Evolutionary Transitions and the Path Towards Mitochondrial Loss.</title>
        <authorList>
            <person name="Novak L.V.F."/>
            <person name="Treitli S.C."/>
            <person name="Pyrih J."/>
            <person name="Halakuc P."/>
            <person name="Pipaliya S.V."/>
            <person name="Vacek V."/>
            <person name="Brzon O."/>
            <person name="Soukal P."/>
            <person name="Eme L."/>
            <person name="Dacks J.B."/>
            <person name="Karnkowska A."/>
            <person name="Elias M."/>
            <person name="Hampl V."/>
        </authorList>
    </citation>
    <scope>NUCLEOTIDE SEQUENCE [LARGE SCALE GENOMIC DNA]</scope>
    <source>
        <strain evidence="2">NAU3</strain>
        <tissue evidence="2">Gut</tissue>
    </source>
</reference>
<feature type="region of interest" description="Disordered" evidence="1">
    <location>
        <begin position="1402"/>
        <end position="1427"/>
    </location>
</feature>
<accession>A0ABQ9WX51</accession>
<feature type="compositionally biased region" description="Low complexity" evidence="1">
    <location>
        <begin position="339"/>
        <end position="358"/>
    </location>
</feature>
<feature type="compositionally biased region" description="Polar residues" evidence="1">
    <location>
        <begin position="318"/>
        <end position="327"/>
    </location>
</feature>
<gene>
    <name evidence="2" type="ORF">BLNAU_21196</name>
</gene>
<evidence type="ECO:0000256" key="1">
    <source>
        <dbReference type="SAM" id="MobiDB-lite"/>
    </source>
</evidence>
<feature type="compositionally biased region" description="Basic and acidic residues" evidence="1">
    <location>
        <begin position="2235"/>
        <end position="2255"/>
    </location>
</feature>
<name>A0ABQ9WX51_9EUKA</name>
<feature type="region of interest" description="Disordered" evidence="1">
    <location>
        <begin position="522"/>
        <end position="560"/>
    </location>
</feature>
<protein>
    <submittedName>
        <fullName evidence="2">Uncharacterized protein</fullName>
    </submittedName>
</protein>
<feature type="region of interest" description="Disordered" evidence="1">
    <location>
        <begin position="1"/>
        <end position="105"/>
    </location>
</feature>
<feature type="compositionally biased region" description="Basic and acidic residues" evidence="1">
    <location>
        <begin position="26"/>
        <end position="85"/>
    </location>
</feature>
<proteinExistence type="predicted"/>
<feature type="region of interest" description="Disordered" evidence="1">
    <location>
        <begin position="299"/>
        <end position="360"/>
    </location>
</feature>
<feature type="compositionally biased region" description="Basic and acidic residues" evidence="1">
    <location>
        <begin position="522"/>
        <end position="535"/>
    </location>
</feature>
<dbReference type="EMBL" id="JARBJD010000323">
    <property type="protein sequence ID" value="KAK2943893.1"/>
    <property type="molecule type" value="Genomic_DNA"/>
</dbReference>
<comment type="caution">
    <text evidence="2">The sequence shown here is derived from an EMBL/GenBank/DDBJ whole genome shotgun (WGS) entry which is preliminary data.</text>
</comment>
<organism evidence="2 3">
    <name type="scientific">Blattamonas nauphoetae</name>
    <dbReference type="NCBI Taxonomy" id="2049346"/>
    <lineage>
        <taxon>Eukaryota</taxon>
        <taxon>Metamonada</taxon>
        <taxon>Preaxostyla</taxon>
        <taxon>Oxymonadida</taxon>
        <taxon>Blattamonas</taxon>
    </lineage>
</organism>
<feature type="compositionally biased region" description="Polar residues" evidence="1">
    <location>
        <begin position="537"/>
        <end position="556"/>
    </location>
</feature>